<reference evidence="1" key="1">
    <citation type="submission" date="2021-01" db="EMBL/GenBank/DDBJ databases">
        <title>Metabolic potential, ecology and presence of endohyphal bacteria is reflected in genomic diversity of Mucoromycotina.</title>
        <authorList>
            <person name="Muszewska A."/>
            <person name="Okrasinska A."/>
            <person name="Steczkiewicz K."/>
            <person name="Drgas O."/>
            <person name="Orlowska M."/>
            <person name="Perlinska-Lenart U."/>
            <person name="Aleksandrzak-Piekarczyk T."/>
            <person name="Szatraj K."/>
            <person name="Zielenkiewicz U."/>
            <person name="Pilsyk S."/>
            <person name="Malc E."/>
            <person name="Mieczkowski P."/>
            <person name="Kruszewska J.S."/>
            <person name="Biernat P."/>
            <person name="Pawlowska J."/>
        </authorList>
    </citation>
    <scope>NUCLEOTIDE SEQUENCE</scope>
    <source>
        <strain evidence="1">WA0000018081</strain>
    </source>
</reference>
<dbReference type="AlphaFoldDB" id="A0A8H7SUC4"/>
<proteinExistence type="predicted"/>
<organism evidence="1 2">
    <name type="scientific">Thamnidium elegans</name>
    <dbReference type="NCBI Taxonomy" id="101142"/>
    <lineage>
        <taxon>Eukaryota</taxon>
        <taxon>Fungi</taxon>
        <taxon>Fungi incertae sedis</taxon>
        <taxon>Mucoromycota</taxon>
        <taxon>Mucoromycotina</taxon>
        <taxon>Mucoromycetes</taxon>
        <taxon>Mucorales</taxon>
        <taxon>Mucorineae</taxon>
        <taxon>Mucoraceae</taxon>
        <taxon>Thamnidium</taxon>
    </lineage>
</organism>
<protein>
    <submittedName>
        <fullName evidence="1">Uncharacterized protein</fullName>
    </submittedName>
</protein>
<sequence length="165" mass="19360">MPIKKNNALLETLEKIKEIEELGKANTASLEHLHENISIFQEMLLVNTETLTSLQDGKVYRRKIVKQDVIDSLKELNSNLSDVNGVYTTIEKCAYYRVRHLIEETFNGLPPLWNQLSPRYSREMLNILNKRVKEMDIDLSLCEDDWIGVHLLKRSYQNRKIFVKK</sequence>
<keyword evidence="2" id="KW-1185">Reference proteome</keyword>
<feature type="non-terminal residue" evidence="1">
    <location>
        <position position="165"/>
    </location>
</feature>
<name>A0A8H7SUC4_9FUNG</name>
<dbReference type="Proteomes" id="UP000613177">
    <property type="component" value="Unassembled WGS sequence"/>
</dbReference>
<evidence type="ECO:0000313" key="2">
    <source>
        <dbReference type="Proteomes" id="UP000613177"/>
    </source>
</evidence>
<dbReference type="EMBL" id="JAEPRE010000028">
    <property type="protein sequence ID" value="KAG2235729.1"/>
    <property type="molecule type" value="Genomic_DNA"/>
</dbReference>
<comment type="caution">
    <text evidence="1">The sequence shown here is derived from an EMBL/GenBank/DDBJ whole genome shotgun (WGS) entry which is preliminary data.</text>
</comment>
<gene>
    <name evidence="1" type="ORF">INT48_009144</name>
</gene>
<evidence type="ECO:0000313" key="1">
    <source>
        <dbReference type="EMBL" id="KAG2235729.1"/>
    </source>
</evidence>
<accession>A0A8H7SUC4</accession>